<dbReference type="InterPro" id="IPR002048">
    <property type="entry name" value="EF_hand_dom"/>
</dbReference>
<dbReference type="EMBL" id="VEVO01000008">
    <property type="protein sequence ID" value="KAF0038150.1"/>
    <property type="molecule type" value="Genomic_DNA"/>
</dbReference>
<dbReference type="AlphaFoldDB" id="A0A6A4T287"/>
<dbReference type="Gene3D" id="1.10.238.10">
    <property type="entry name" value="EF-hand"/>
    <property type="match status" value="1"/>
</dbReference>
<dbReference type="SUPFAM" id="SSF47473">
    <property type="entry name" value="EF-hand"/>
    <property type="match status" value="1"/>
</dbReference>
<feature type="domain" description="EF-hand" evidence="19">
    <location>
        <begin position="647"/>
        <end position="682"/>
    </location>
</feature>
<dbReference type="SMART" id="SM01381">
    <property type="entry name" value="7TM_GPCR_Srsx"/>
    <property type="match status" value="1"/>
</dbReference>
<dbReference type="CDD" id="cd15051">
    <property type="entry name" value="7tmA_Histamine_H2R"/>
    <property type="match status" value="1"/>
</dbReference>
<dbReference type="Gene3D" id="1.20.1070.10">
    <property type="entry name" value="Rhodopsin 7-helix transmembrane proteins"/>
    <property type="match status" value="1"/>
</dbReference>
<evidence type="ECO:0000256" key="15">
    <source>
        <dbReference type="ARBA" id="ARBA00023288"/>
    </source>
</evidence>
<keyword evidence="3" id="KW-1003">Cell membrane</keyword>
<dbReference type="GO" id="GO:0071880">
    <property type="term" value="P:adenylate cyclase-activating adrenergic receptor signaling pathway"/>
    <property type="evidence" value="ECO:0007669"/>
    <property type="project" value="TreeGrafter"/>
</dbReference>
<comment type="caution">
    <text evidence="21">The sequence shown here is derived from an EMBL/GenBank/DDBJ whole genome shotgun (WGS) entry which is preliminary data.</text>
</comment>
<accession>A0A6A4T287</accession>
<dbReference type="FunFam" id="1.20.1070.10:FF:000121">
    <property type="entry name" value="Histamine H2 receptor"/>
    <property type="match status" value="1"/>
</dbReference>
<evidence type="ECO:0000256" key="12">
    <source>
        <dbReference type="ARBA" id="ARBA00023170"/>
    </source>
</evidence>
<evidence type="ECO:0000256" key="9">
    <source>
        <dbReference type="ARBA" id="ARBA00023136"/>
    </source>
</evidence>
<keyword evidence="10" id="KW-0564">Palmitate</keyword>
<dbReference type="SMART" id="SM00054">
    <property type="entry name" value="EFh"/>
    <property type="match status" value="2"/>
</dbReference>
<dbReference type="Pfam" id="PF00001">
    <property type="entry name" value="7tm_1"/>
    <property type="match status" value="1"/>
</dbReference>
<organism evidence="21 22">
    <name type="scientific">Scophthalmus maximus</name>
    <name type="common">Turbot</name>
    <name type="synonym">Psetta maxima</name>
    <dbReference type="NCBI Taxonomy" id="52904"/>
    <lineage>
        <taxon>Eukaryota</taxon>
        <taxon>Metazoa</taxon>
        <taxon>Chordata</taxon>
        <taxon>Craniata</taxon>
        <taxon>Vertebrata</taxon>
        <taxon>Euteleostomi</taxon>
        <taxon>Actinopterygii</taxon>
        <taxon>Neopterygii</taxon>
        <taxon>Teleostei</taxon>
        <taxon>Neoteleostei</taxon>
        <taxon>Acanthomorphata</taxon>
        <taxon>Carangaria</taxon>
        <taxon>Pleuronectiformes</taxon>
        <taxon>Pleuronectoidei</taxon>
        <taxon>Scophthalmidae</taxon>
        <taxon>Scophthalmus</taxon>
    </lineage>
</organism>
<proteinExistence type="inferred from homology"/>
<feature type="domain" description="EF-hand" evidence="19">
    <location>
        <begin position="683"/>
        <end position="718"/>
    </location>
</feature>
<keyword evidence="7 18" id="KW-1133">Transmembrane helix</keyword>
<dbReference type="GO" id="GO:0004930">
    <property type="term" value="F:G protein-coupled receptor activity"/>
    <property type="evidence" value="ECO:0007669"/>
    <property type="project" value="UniProtKB-KW"/>
</dbReference>
<evidence type="ECO:0000256" key="4">
    <source>
        <dbReference type="ARBA" id="ARBA00022692"/>
    </source>
</evidence>
<feature type="transmembrane region" description="Helical" evidence="18">
    <location>
        <begin position="80"/>
        <end position="101"/>
    </location>
</feature>
<dbReference type="PROSITE" id="PS00237">
    <property type="entry name" value="G_PROTEIN_RECEP_F1_1"/>
    <property type="match status" value="1"/>
</dbReference>
<dbReference type="GO" id="GO:0043410">
    <property type="term" value="P:positive regulation of MAPK cascade"/>
    <property type="evidence" value="ECO:0007669"/>
    <property type="project" value="TreeGrafter"/>
</dbReference>
<reference evidence="21 22" key="1">
    <citation type="submission" date="2019-06" db="EMBL/GenBank/DDBJ databases">
        <title>Draft genomes of female and male turbot (Scophthalmus maximus).</title>
        <authorList>
            <person name="Xu H."/>
            <person name="Xu X.-W."/>
            <person name="Shao C."/>
            <person name="Chen S."/>
        </authorList>
    </citation>
    <scope>NUCLEOTIDE SEQUENCE [LARGE SCALE GENOMIC DNA]</scope>
    <source>
        <strain evidence="21">Ysfricsl-2016a</strain>
        <tissue evidence="21">Blood</tissue>
    </source>
</reference>
<keyword evidence="14 17" id="KW-0807">Transducer</keyword>
<dbReference type="PRINTS" id="PR00237">
    <property type="entry name" value="GPCRRHODOPSN"/>
</dbReference>
<dbReference type="PROSITE" id="PS00018">
    <property type="entry name" value="EF_HAND_1"/>
    <property type="match status" value="1"/>
</dbReference>
<evidence type="ECO:0000256" key="6">
    <source>
        <dbReference type="ARBA" id="ARBA00022837"/>
    </source>
</evidence>
<keyword evidence="15" id="KW-0449">Lipoprotein</keyword>
<feature type="transmembrane region" description="Helical" evidence="18">
    <location>
        <begin position="6"/>
        <end position="31"/>
    </location>
</feature>
<keyword evidence="6" id="KW-0106">Calcium</keyword>
<evidence type="ECO:0000256" key="18">
    <source>
        <dbReference type="SAM" id="Phobius"/>
    </source>
</evidence>
<gene>
    <name evidence="21" type="ORF">F2P81_008634</name>
</gene>
<keyword evidence="5" id="KW-0479">Metal-binding</keyword>
<evidence type="ECO:0000313" key="22">
    <source>
        <dbReference type="Proteomes" id="UP000438429"/>
    </source>
</evidence>
<dbReference type="SUPFAM" id="SSF81321">
    <property type="entry name" value="Family A G protein-coupled receptor-like"/>
    <property type="match status" value="1"/>
</dbReference>
<evidence type="ECO:0000256" key="13">
    <source>
        <dbReference type="ARBA" id="ARBA00023180"/>
    </source>
</evidence>
<evidence type="ECO:0000313" key="21">
    <source>
        <dbReference type="EMBL" id="KAF0038150.1"/>
    </source>
</evidence>
<keyword evidence="9 18" id="KW-0472">Membrane</keyword>
<comment type="similarity">
    <text evidence="17">Belongs to the G-protein coupled receptor 1 family.</text>
</comment>
<evidence type="ECO:0000256" key="3">
    <source>
        <dbReference type="ARBA" id="ARBA00022475"/>
    </source>
</evidence>
<evidence type="ECO:0000256" key="2">
    <source>
        <dbReference type="ARBA" id="ARBA00014565"/>
    </source>
</evidence>
<evidence type="ECO:0000256" key="5">
    <source>
        <dbReference type="ARBA" id="ARBA00022723"/>
    </source>
</evidence>
<feature type="transmembrane region" description="Helical" evidence="18">
    <location>
        <begin position="122"/>
        <end position="145"/>
    </location>
</feature>
<dbReference type="GO" id="GO:0005509">
    <property type="term" value="F:calcium ion binding"/>
    <property type="evidence" value="ECO:0007669"/>
    <property type="project" value="InterPro"/>
</dbReference>
<evidence type="ECO:0000256" key="7">
    <source>
        <dbReference type="ARBA" id="ARBA00022989"/>
    </source>
</evidence>
<dbReference type="InterPro" id="IPR017452">
    <property type="entry name" value="GPCR_Rhodpsn_7TM"/>
</dbReference>
<keyword evidence="13" id="KW-0325">Glycoprotein</keyword>
<name>A0A6A4T287_SCOMX</name>
<dbReference type="PROSITE" id="PS50262">
    <property type="entry name" value="G_PROTEIN_RECEP_F1_2"/>
    <property type="match status" value="1"/>
</dbReference>
<feature type="transmembrane region" description="Helical" evidence="18">
    <location>
        <begin position="233"/>
        <end position="253"/>
    </location>
</feature>
<dbReference type="PROSITE" id="PS50222">
    <property type="entry name" value="EF_HAND_2"/>
    <property type="match status" value="2"/>
</dbReference>
<dbReference type="GO" id="GO:0005886">
    <property type="term" value="C:plasma membrane"/>
    <property type="evidence" value="ECO:0007669"/>
    <property type="project" value="UniProtKB-SubCell"/>
</dbReference>
<comment type="subcellular location">
    <subcellularLocation>
        <location evidence="1">Cell membrane</location>
        <topology evidence="1">Multi-pass membrane protein</topology>
    </subcellularLocation>
</comment>
<feature type="domain" description="G-protein coupled receptors family 1 profile" evidence="20">
    <location>
        <begin position="21"/>
        <end position="289"/>
    </location>
</feature>
<evidence type="ECO:0000256" key="10">
    <source>
        <dbReference type="ARBA" id="ARBA00023139"/>
    </source>
</evidence>
<evidence type="ECO:0000256" key="1">
    <source>
        <dbReference type="ARBA" id="ARBA00004651"/>
    </source>
</evidence>
<evidence type="ECO:0000256" key="16">
    <source>
        <dbReference type="ARBA" id="ARBA00031105"/>
    </source>
</evidence>
<evidence type="ECO:0000259" key="20">
    <source>
        <dbReference type="PROSITE" id="PS50262"/>
    </source>
</evidence>
<dbReference type="InterPro" id="IPR000276">
    <property type="entry name" value="GPCR_Rhodpsn"/>
</dbReference>
<feature type="transmembrane region" description="Helical" evidence="18">
    <location>
        <begin position="38"/>
        <end position="60"/>
    </location>
</feature>
<evidence type="ECO:0000256" key="11">
    <source>
        <dbReference type="ARBA" id="ARBA00023157"/>
    </source>
</evidence>
<evidence type="ECO:0000256" key="8">
    <source>
        <dbReference type="ARBA" id="ARBA00023040"/>
    </source>
</evidence>
<dbReference type="InterPro" id="IPR011992">
    <property type="entry name" value="EF-hand-dom_pair"/>
</dbReference>
<dbReference type="CDD" id="cd00051">
    <property type="entry name" value="EFh"/>
    <property type="match status" value="1"/>
</dbReference>
<dbReference type="Proteomes" id="UP000438429">
    <property type="component" value="Unassembled WGS sequence"/>
</dbReference>
<dbReference type="PANTHER" id="PTHR24248:SF163">
    <property type="entry name" value="HISTAMINE H2 RECEPTOR-LIKE"/>
    <property type="match status" value="1"/>
</dbReference>
<evidence type="ECO:0000259" key="19">
    <source>
        <dbReference type="PROSITE" id="PS50222"/>
    </source>
</evidence>
<keyword evidence="4 17" id="KW-0812">Transmembrane</keyword>
<keyword evidence="11" id="KW-1015">Disulfide bond</keyword>
<sequence length="769" mass="87129">MIPTALRWLVLLSFIILTIGGNVLVCLAFGLSRRLWRIANCFVVSLAVTDLLLGLLVLPLTATVELRSGKWPLGGALCNIYISLDVMLCTSSILTLMAISVDRYLAISAPLSYTRRVTPPRVTLALAAIWALSLAVSFVPIHLGWNTADYRVQHLDWGMGDEDREGRYCQFEWNNNYVLIYAFGSFYLPLLLMCGMYLCIFRVAREQVQRIRAATPSLPRISSTAAIAREHKATVTLAAVLGAFVICWFPYFTYLTCIGMKEKTNPPNTLHSVILWLGYFNSALNPILYPAFNRDFRRAYGDLLRCKGPTRRKLPFTLACVHKRLTFTNGRKEKHTDRVKNEREGKSLPLHERNGFPDEPRPFAPLRCRVCEFCVCISSSSSSNISNYLALFVQSQQYLPRNFSTVRDFVSLGVRASLSDGVNLGNIGPCPLPRDGWLYQPLQAGGPQVDPVPAEISLRNPRESSLDRPVTYSSRTKLDRLEQKDTDGWTLKHKHRSIQIPVNSCECNMYWPNVKAFSWDMKAALRVTAVAVYKYAALATLHTSDFISSSSISNCLLLPMGTAKRFPQSTYVAALLSDVCSYKTDEELEMTTVCYRPEGLDQLEAQTNFTKQELQILYRGFKNECPSGVVNEETFKHIYAQFFPHGDASMYAHYLFNAFDTTNNGSIKFKDFVMGLSTLLRGTLREKLEWTFHLYDINRDGYINREEMTEIVRAIYDMMGKYTYPALKGDVPQQHVDAFFRVSYKVHIRESNINTLTVIGFQAIMLKPA</sequence>
<dbReference type="PANTHER" id="PTHR24248">
    <property type="entry name" value="ADRENERGIC RECEPTOR-RELATED G-PROTEIN COUPLED RECEPTOR"/>
    <property type="match status" value="1"/>
</dbReference>
<evidence type="ECO:0000256" key="14">
    <source>
        <dbReference type="ARBA" id="ARBA00023224"/>
    </source>
</evidence>
<dbReference type="InterPro" id="IPR018247">
    <property type="entry name" value="EF_Hand_1_Ca_BS"/>
</dbReference>
<keyword evidence="12 17" id="KW-0675">Receptor</keyword>
<evidence type="ECO:0000256" key="17">
    <source>
        <dbReference type="RuleBase" id="RU000688"/>
    </source>
</evidence>
<feature type="transmembrane region" description="Helical" evidence="18">
    <location>
        <begin position="178"/>
        <end position="200"/>
    </location>
</feature>
<keyword evidence="8 17" id="KW-0297">G-protein coupled receptor</keyword>
<protein>
    <recommendedName>
        <fullName evidence="2">Histamine H2 receptor</fullName>
    </recommendedName>
    <alternativeName>
        <fullName evidence="16">Gastric receptor I</fullName>
    </alternativeName>
</protein>